<evidence type="ECO:0000313" key="2">
    <source>
        <dbReference type="EnsemblMetazoa" id="MESCA005178-PA"/>
    </source>
</evidence>
<feature type="compositionally biased region" description="Basic and acidic residues" evidence="1">
    <location>
        <begin position="49"/>
        <end position="62"/>
    </location>
</feature>
<organism evidence="2 3">
    <name type="scientific">Megaselia scalaris</name>
    <name type="common">Humpbacked fly</name>
    <name type="synonym">Phora scalaris</name>
    <dbReference type="NCBI Taxonomy" id="36166"/>
    <lineage>
        <taxon>Eukaryota</taxon>
        <taxon>Metazoa</taxon>
        <taxon>Ecdysozoa</taxon>
        <taxon>Arthropoda</taxon>
        <taxon>Hexapoda</taxon>
        <taxon>Insecta</taxon>
        <taxon>Pterygota</taxon>
        <taxon>Neoptera</taxon>
        <taxon>Endopterygota</taxon>
        <taxon>Diptera</taxon>
        <taxon>Brachycera</taxon>
        <taxon>Muscomorpha</taxon>
        <taxon>Platypezoidea</taxon>
        <taxon>Phoridae</taxon>
        <taxon>Megaseliini</taxon>
        <taxon>Megaselia</taxon>
    </lineage>
</organism>
<evidence type="ECO:0000313" key="3">
    <source>
        <dbReference type="Proteomes" id="UP000015102"/>
    </source>
</evidence>
<dbReference type="EMBL" id="CAQQ02002087">
    <property type="status" value="NOT_ANNOTATED_CDS"/>
    <property type="molecule type" value="Genomic_DNA"/>
</dbReference>
<reference evidence="3" key="1">
    <citation type="submission" date="2013-02" db="EMBL/GenBank/DDBJ databases">
        <authorList>
            <person name="Hughes D."/>
        </authorList>
    </citation>
    <scope>NUCLEOTIDE SEQUENCE</scope>
    <source>
        <strain>Durham</strain>
        <strain evidence="3">NC isolate 2 -- Noor lab</strain>
    </source>
</reference>
<proteinExistence type="predicted"/>
<feature type="region of interest" description="Disordered" evidence="1">
    <location>
        <begin position="24"/>
        <end position="62"/>
    </location>
</feature>
<dbReference type="HOGENOM" id="CLU_2906670_0_0_1"/>
<feature type="compositionally biased region" description="Basic and acidic residues" evidence="1">
    <location>
        <begin position="24"/>
        <end position="39"/>
    </location>
</feature>
<name>T1GNM0_MEGSC</name>
<dbReference type="AlphaFoldDB" id="T1GNM0"/>
<dbReference type="Proteomes" id="UP000015102">
    <property type="component" value="Unassembled WGS sequence"/>
</dbReference>
<reference evidence="2" key="2">
    <citation type="submission" date="2015-06" db="UniProtKB">
        <authorList>
            <consortium name="EnsemblMetazoa"/>
        </authorList>
    </citation>
    <scope>IDENTIFICATION</scope>
</reference>
<protein>
    <submittedName>
        <fullName evidence="2">Uncharacterized protein</fullName>
    </submittedName>
</protein>
<dbReference type="EMBL" id="CAQQ02002086">
    <property type="status" value="NOT_ANNOTATED_CDS"/>
    <property type="molecule type" value="Genomic_DNA"/>
</dbReference>
<sequence length="62" mass="7176">MYIILKRILVEVLATYFTEKRLKTETEAETRGRADESNRKVGPGRPKKIVVEDLEDHRSSTT</sequence>
<keyword evidence="3" id="KW-1185">Reference proteome</keyword>
<dbReference type="EnsemblMetazoa" id="MESCA005178-RA">
    <property type="protein sequence ID" value="MESCA005178-PA"/>
    <property type="gene ID" value="MESCA005178"/>
</dbReference>
<evidence type="ECO:0000256" key="1">
    <source>
        <dbReference type="SAM" id="MobiDB-lite"/>
    </source>
</evidence>
<accession>T1GNM0</accession>